<keyword evidence="1" id="KW-0812">Transmembrane</keyword>
<reference evidence="2" key="1">
    <citation type="journal article" date="2021" name="Front. Microbiol.">
        <title>Comprehensive Comparative Genomics and Phenotyping of Methylobacterium Species.</title>
        <authorList>
            <person name="Alessa O."/>
            <person name="Ogura Y."/>
            <person name="Fujitani Y."/>
            <person name="Takami H."/>
            <person name="Hayashi T."/>
            <person name="Sahin N."/>
            <person name="Tani A."/>
        </authorList>
    </citation>
    <scope>NUCLEOTIDE SEQUENCE</scope>
    <source>
        <strain evidence="2">NBRC 15686</strain>
    </source>
</reference>
<dbReference type="EMBL" id="BPRC01000058">
    <property type="protein sequence ID" value="GJE68356.1"/>
    <property type="molecule type" value="Genomic_DNA"/>
</dbReference>
<evidence type="ECO:0000313" key="2">
    <source>
        <dbReference type="EMBL" id="GJE68356.1"/>
    </source>
</evidence>
<organism evidence="2 3">
    <name type="scientific">Methylorubrum aminovorans</name>
    <dbReference type="NCBI Taxonomy" id="269069"/>
    <lineage>
        <taxon>Bacteria</taxon>
        <taxon>Pseudomonadati</taxon>
        <taxon>Pseudomonadota</taxon>
        <taxon>Alphaproteobacteria</taxon>
        <taxon>Hyphomicrobiales</taxon>
        <taxon>Methylobacteriaceae</taxon>
        <taxon>Methylorubrum</taxon>
    </lineage>
</organism>
<keyword evidence="1" id="KW-0472">Membrane</keyword>
<dbReference type="Proteomes" id="UP001055039">
    <property type="component" value="Unassembled WGS sequence"/>
</dbReference>
<protein>
    <submittedName>
        <fullName evidence="2">Uncharacterized protein</fullName>
    </submittedName>
</protein>
<keyword evidence="1" id="KW-1133">Transmembrane helix</keyword>
<evidence type="ECO:0000313" key="3">
    <source>
        <dbReference type="Proteomes" id="UP001055039"/>
    </source>
</evidence>
<sequence length="33" mass="3681">MFEAEAWVALAGVVGAVAFTLAGRRAWDRFLLW</sequence>
<proteinExistence type="predicted"/>
<accession>A0ABQ4ULY9</accession>
<name>A0ABQ4ULY9_9HYPH</name>
<comment type="caution">
    <text evidence="2">The sequence shown here is derived from an EMBL/GenBank/DDBJ whole genome shotgun (WGS) entry which is preliminary data.</text>
</comment>
<gene>
    <name evidence="2" type="ORF">LNAOJCKE_5594</name>
</gene>
<reference evidence="2" key="2">
    <citation type="submission" date="2021-08" db="EMBL/GenBank/DDBJ databases">
        <authorList>
            <person name="Tani A."/>
            <person name="Ola A."/>
            <person name="Ogura Y."/>
            <person name="Katsura K."/>
            <person name="Hayashi T."/>
        </authorList>
    </citation>
    <scope>NUCLEOTIDE SEQUENCE</scope>
    <source>
        <strain evidence="2">NBRC 15686</strain>
    </source>
</reference>
<keyword evidence="3" id="KW-1185">Reference proteome</keyword>
<evidence type="ECO:0000256" key="1">
    <source>
        <dbReference type="SAM" id="Phobius"/>
    </source>
</evidence>
<feature type="transmembrane region" description="Helical" evidence="1">
    <location>
        <begin position="6"/>
        <end position="23"/>
    </location>
</feature>